<evidence type="ECO:0000313" key="4">
    <source>
        <dbReference type="Proteomes" id="UP000299211"/>
    </source>
</evidence>
<dbReference type="PANTHER" id="PTHR47585:SF1">
    <property type="entry name" value="DUF1446 DOMAIN-CONTAINING PROTEIN"/>
    <property type="match status" value="1"/>
</dbReference>
<dbReference type="RefSeq" id="WP_010982010.1">
    <property type="nucleotide sequence ID" value="NZ_JBIUAZ010000011.1"/>
</dbReference>
<name>A0A4D4MCF7_STRAX</name>
<gene>
    <name evidence="2" type="ORF">SAV14893_089280</name>
    <name evidence="3" type="ORF">SAV31267_092780</name>
</gene>
<dbReference type="STRING" id="33903.AQJ43_31185"/>
<evidence type="ECO:0000313" key="2">
    <source>
        <dbReference type="EMBL" id="GDY69535.1"/>
    </source>
</evidence>
<protein>
    <recommendedName>
        <fullName evidence="1">Acyclic terpene utilisation N-terminal domain-containing protein</fullName>
    </recommendedName>
</protein>
<accession>A0A4D4MCF7</accession>
<dbReference type="PANTHER" id="PTHR47585">
    <property type="match status" value="1"/>
</dbReference>
<organism evidence="2 5">
    <name type="scientific">Streptomyces avermitilis</name>
    <dbReference type="NCBI Taxonomy" id="33903"/>
    <lineage>
        <taxon>Bacteria</taxon>
        <taxon>Bacillati</taxon>
        <taxon>Actinomycetota</taxon>
        <taxon>Actinomycetes</taxon>
        <taxon>Kitasatosporales</taxon>
        <taxon>Streptomycetaceae</taxon>
        <taxon>Streptomyces</taxon>
    </lineage>
</organism>
<dbReference type="AlphaFoldDB" id="A0A4D4MCF7"/>
<feature type="domain" description="Acyclic terpene utilisation N-terminal" evidence="1">
    <location>
        <begin position="12"/>
        <end position="156"/>
    </location>
</feature>
<dbReference type="InterPro" id="IPR010839">
    <property type="entry name" value="AtuA_N"/>
</dbReference>
<dbReference type="EMBL" id="BJHY01000002">
    <property type="protein sequence ID" value="GDY79793.1"/>
    <property type="molecule type" value="Genomic_DNA"/>
</dbReference>
<evidence type="ECO:0000259" key="1">
    <source>
        <dbReference type="Pfam" id="PF07287"/>
    </source>
</evidence>
<comment type="caution">
    <text evidence="2">The sequence shown here is derived from an EMBL/GenBank/DDBJ whole genome shotgun (WGS) entry which is preliminary data.</text>
</comment>
<evidence type="ECO:0000313" key="3">
    <source>
        <dbReference type="EMBL" id="GDY79793.1"/>
    </source>
</evidence>
<reference evidence="3 4" key="1">
    <citation type="submission" date="2019-04" db="EMBL/GenBank/DDBJ databases">
        <title>Draft genome sequences of Streptomyces avermitilis ATCC 31267.</title>
        <authorList>
            <person name="Komaki H."/>
            <person name="Tamura T."/>
            <person name="Hosoyama A."/>
        </authorList>
    </citation>
    <scope>NUCLEOTIDE SEQUENCE [LARGE SCALE GENOMIC DNA]</scope>
    <source>
        <strain evidence="3 4">ATCC 31267</strain>
    </source>
</reference>
<sequence length="284" mass="30519">MTSASERGRRPLRVGNCSGFYGDRASAMADMARAGGIDVLTGEYLAEVTMLVLGKARAKDSTKGFAITFLQHLDAAREHLVANRIRLVVNAGGLHPAGLAAATRELIARHGHDLRVSHIEGDDVFGSLDGLGQAGHCLPHLTSGQPLSDWPHQPVQMVKEDAGDLGEMVDLLCCERVDEQAPHYLGMALGAASSKAVRPSGVSAAYMARDGPLWRSTRPRLHRRVSWWWRRLSPSPAQLIAELICTHGPARGFRQGDERRVIGVGCGSLEGNACAELGRHEASA</sequence>
<dbReference type="Proteomes" id="UP000299211">
    <property type="component" value="Unassembled WGS sequence"/>
</dbReference>
<dbReference type="Proteomes" id="UP000302139">
    <property type="component" value="Unassembled WGS sequence"/>
</dbReference>
<dbReference type="EMBL" id="BJHX01000002">
    <property type="protein sequence ID" value="GDY69535.1"/>
    <property type="molecule type" value="Genomic_DNA"/>
</dbReference>
<proteinExistence type="predicted"/>
<evidence type="ECO:0000313" key="5">
    <source>
        <dbReference type="Proteomes" id="UP000302139"/>
    </source>
</evidence>
<dbReference type="Pfam" id="PF07287">
    <property type="entry name" value="AtuA"/>
    <property type="match status" value="1"/>
</dbReference>
<reference evidence="2 5" key="2">
    <citation type="submission" date="2019-04" db="EMBL/GenBank/DDBJ databases">
        <title>Draft genome sequences of Streptomyces avermitilis NBRC 14893.</title>
        <authorList>
            <person name="Komaki H."/>
            <person name="Tamura T."/>
            <person name="Hosoyama A."/>
        </authorList>
    </citation>
    <scope>NUCLEOTIDE SEQUENCE [LARGE SCALE GENOMIC DNA]</scope>
    <source>
        <strain evidence="2 5">NBRC 14893</strain>
    </source>
</reference>